<dbReference type="OrthoDB" id="190846at2759"/>
<dbReference type="Proteomes" id="UP000271974">
    <property type="component" value="Unassembled WGS sequence"/>
</dbReference>
<evidence type="ECO:0000313" key="3">
    <source>
        <dbReference type="Proteomes" id="UP000271974"/>
    </source>
</evidence>
<name>A0A3S1BJE5_ELYCH</name>
<proteinExistence type="predicted"/>
<reference evidence="2 3" key="1">
    <citation type="submission" date="2019-01" db="EMBL/GenBank/DDBJ databases">
        <title>A draft genome assembly of the solar-powered sea slug Elysia chlorotica.</title>
        <authorList>
            <person name="Cai H."/>
            <person name="Li Q."/>
            <person name="Fang X."/>
            <person name="Li J."/>
            <person name="Curtis N.E."/>
            <person name="Altenburger A."/>
            <person name="Shibata T."/>
            <person name="Feng M."/>
            <person name="Maeda T."/>
            <person name="Schwartz J.A."/>
            <person name="Shigenobu S."/>
            <person name="Lundholm N."/>
            <person name="Nishiyama T."/>
            <person name="Yang H."/>
            <person name="Hasebe M."/>
            <person name="Li S."/>
            <person name="Pierce S.K."/>
            <person name="Wang J."/>
        </authorList>
    </citation>
    <scope>NUCLEOTIDE SEQUENCE [LARGE SCALE GENOMIC DNA]</scope>
    <source>
        <strain evidence="2">EC2010</strain>
        <tissue evidence="2">Whole organism of an adult</tissue>
    </source>
</reference>
<gene>
    <name evidence="2" type="ORF">EGW08_002516</name>
</gene>
<protein>
    <submittedName>
        <fullName evidence="2">Uncharacterized protein</fullName>
    </submittedName>
</protein>
<dbReference type="EMBL" id="RQTK01000049">
    <property type="protein sequence ID" value="RUS89698.1"/>
    <property type="molecule type" value="Genomic_DNA"/>
</dbReference>
<sequence length="157" mass="17692">MPSTAFLMPNDRFWGAEEALVVTEHRNYTVRDYQQFFEDIGFPAGWQMRLDTQDLIRDVARPGCGSTVCTGRACPPQARCASGRASSRTRSRRACRPEVEQTQPRTRCLPAWRSSRRSPSTTRCCRKPNTWRSCPTPAPAGTSCRSCWATSCDPGQR</sequence>
<dbReference type="STRING" id="188477.A0A3S1BJE5"/>
<organism evidence="2 3">
    <name type="scientific">Elysia chlorotica</name>
    <name type="common">Eastern emerald elysia</name>
    <name type="synonym">Sea slug</name>
    <dbReference type="NCBI Taxonomy" id="188477"/>
    <lineage>
        <taxon>Eukaryota</taxon>
        <taxon>Metazoa</taxon>
        <taxon>Spiralia</taxon>
        <taxon>Lophotrochozoa</taxon>
        <taxon>Mollusca</taxon>
        <taxon>Gastropoda</taxon>
        <taxon>Heterobranchia</taxon>
        <taxon>Euthyneura</taxon>
        <taxon>Panpulmonata</taxon>
        <taxon>Sacoglossa</taxon>
        <taxon>Placobranchoidea</taxon>
        <taxon>Plakobranchidae</taxon>
        <taxon>Elysia</taxon>
    </lineage>
</organism>
<keyword evidence="3" id="KW-1185">Reference proteome</keyword>
<feature type="region of interest" description="Disordered" evidence="1">
    <location>
        <begin position="79"/>
        <end position="98"/>
    </location>
</feature>
<comment type="caution">
    <text evidence="2">The sequence shown here is derived from an EMBL/GenBank/DDBJ whole genome shotgun (WGS) entry which is preliminary data.</text>
</comment>
<evidence type="ECO:0000256" key="1">
    <source>
        <dbReference type="SAM" id="MobiDB-lite"/>
    </source>
</evidence>
<accession>A0A3S1BJE5</accession>
<dbReference type="AlphaFoldDB" id="A0A3S1BJE5"/>
<evidence type="ECO:0000313" key="2">
    <source>
        <dbReference type="EMBL" id="RUS89698.1"/>
    </source>
</evidence>